<evidence type="ECO:0000256" key="3">
    <source>
        <dbReference type="SAM" id="MobiDB-lite"/>
    </source>
</evidence>
<dbReference type="InterPro" id="IPR002110">
    <property type="entry name" value="Ankyrin_rpt"/>
</dbReference>
<dbReference type="KEGG" id="chig:CH63R_14500"/>
<sequence length="850" mass="95092">MEPASFAVGIVGLAGLFSSCLEAIDKVQSYRSARADADVQDTLFNAAKVRFEQWGRGVGIDQGRLLDDHHPALDEKGISTSVRDLLHFIIKFICDDSHASSRRSTQAAGMGDNLLGSHQSRARNGPSSEPRRRKLAWAFWGKGERTEQVNLFERLVQELHNIVPPRTAKGSRQIYNPDVRPADTHTDASGTSLNNSLSAELRQILARIEGEIRAETRREIHSWLGQRLPNDRYHDSLQRRLVGTCDWILSQPAFTQWLSLESNTNAKLLWINGPPGFGKTILCARIVEHLSSTLQTPVAHYFFSSDLETRDDPFSIIRAWVSQIVSSHEDAFEYVRQRWEADCDPVVTRATTLTIFKRLLHIVPDCICVADGLDECTSLDTGNSSLMAFFRSVADAMLGTNTRVLLVSRDEQRIRYAVTDNALNSFTEHKISPDDVRPDTTVVSREIIDRKLPNKGDNVRSSLSEAMASRCDGQFLWLTMQEPALRKGMNTKQLQQAINNSPTGLDHLYDHAWTRITQYGEPDKARAFSLLRRAAFALRPLTVCEITEAALIDDSEDLLLEELPDALDADYIETEIVGLCSPLLMVRSESSGSDIGHQTVCLVHFTVREYLLPNLPLPTWLRQNQYLHASHEKLQNTSLAKACIHYISSQRCWDISPLNSKSPVGVSLRNYAATSWHQHINLGLHSNTAVSKVVRDFLDVRNQTWISWRTMIELENSKQENRLVEINPLGPLYYAVRYQLTSEVSFLIKEKGYDVNESSGLGRSALVCACSNGAVKIAAILLENGTNATIAVEDGWTPMHAASQDGHLEVVKLLLEKGADAAVTDNDGRTPIHFASQDGYIEVVKLVENY</sequence>
<dbReference type="Gene3D" id="3.40.50.300">
    <property type="entry name" value="P-loop containing nucleotide triphosphate hydrolases"/>
    <property type="match status" value="1"/>
</dbReference>
<dbReference type="PANTHER" id="PTHR10039:SF14">
    <property type="entry name" value="NACHT DOMAIN-CONTAINING PROTEIN"/>
    <property type="match status" value="1"/>
</dbReference>
<keyword evidence="7" id="KW-1185">Reference proteome</keyword>
<keyword evidence="2" id="KW-0040">ANK repeat</keyword>
<dbReference type="Gene3D" id="1.20.120.1020">
    <property type="entry name" value="Prion-inhibition and propagation, HeLo domain"/>
    <property type="match status" value="1"/>
</dbReference>
<feature type="domain" description="Nephrocystin 3-like N-terminal" evidence="5">
    <location>
        <begin position="243"/>
        <end position="409"/>
    </location>
</feature>
<dbReference type="EMBL" id="LTAN01000011">
    <property type="protein sequence ID" value="OBR02199.1"/>
    <property type="molecule type" value="Genomic_DNA"/>
</dbReference>
<dbReference type="PANTHER" id="PTHR10039">
    <property type="entry name" value="AMELOGENIN"/>
    <property type="match status" value="1"/>
</dbReference>
<comment type="caution">
    <text evidence="6">The sequence shown here is derived from an EMBL/GenBank/DDBJ whole genome shotgun (WGS) entry which is preliminary data.</text>
</comment>
<gene>
    <name evidence="6" type="ORF">CH63R_14500</name>
</gene>
<feature type="domain" description="Prion-inhibition and propagation HeLo" evidence="4">
    <location>
        <begin position="6"/>
        <end position="179"/>
    </location>
</feature>
<dbReference type="RefSeq" id="XP_018150717.1">
    <property type="nucleotide sequence ID" value="XM_018309474.1"/>
</dbReference>
<accession>A0A1B7XR13</accession>
<dbReference type="Pfam" id="PF24883">
    <property type="entry name" value="NPHP3_N"/>
    <property type="match status" value="1"/>
</dbReference>
<dbReference type="VEuPathDB" id="FungiDB:CH63R_14500"/>
<evidence type="ECO:0000259" key="5">
    <source>
        <dbReference type="Pfam" id="PF24883"/>
    </source>
</evidence>
<dbReference type="Proteomes" id="UP000092177">
    <property type="component" value="Chromosome 11"/>
</dbReference>
<keyword evidence="1" id="KW-0677">Repeat</keyword>
<dbReference type="SUPFAM" id="SSF48403">
    <property type="entry name" value="Ankyrin repeat"/>
    <property type="match status" value="1"/>
</dbReference>
<reference evidence="7" key="1">
    <citation type="journal article" date="2017" name="BMC Genomics">
        <title>Gapless genome assembly of Colletotrichum higginsianum reveals chromosome structure and association of transposable elements with secondary metabolite gene clusters.</title>
        <authorList>
            <person name="Dallery J.-F."/>
            <person name="Lapalu N."/>
            <person name="Zampounis A."/>
            <person name="Pigne S."/>
            <person name="Luyten I."/>
            <person name="Amselem J."/>
            <person name="Wittenberg A.H.J."/>
            <person name="Zhou S."/>
            <person name="de Queiroz M.V."/>
            <person name="Robin G.P."/>
            <person name="Auger A."/>
            <person name="Hainaut M."/>
            <person name="Henrissat B."/>
            <person name="Kim K.-T."/>
            <person name="Lee Y.-H."/>
            <person name="Lespinet O."/>
            <person name="Schwartz D.C."/>
            <person name="Thon M.R."/>
            <person name="O'Connell R.J."/>
        </authorList>
    </citation>
    <scope>NUCLEOTIDE SEQUENCE [LARGE SCALE GENOMIC DNA]</scope>
    <source>
        <strain evidence="7">IMI 349063</strain>
    </source>
</reference>
<dbReference type="InterPro" id="IPR027417">
    <property type="entry name" value="P-loop_NTPase"/>
</dbReference>
<feature type="region of interest" description="Disordered" evidence="3">
    <location>
        <begin position="103"/>
        <end position="129"/>
    </location>
</feature>
<dbReference type="SMART" id="SM00248">
    <property type="entry name" value="ANK"/>
    <property type="match status" value="3"/>
</dbReference>
<dbReference type="Pfam" id="PF12796">
    <property type="entry name" value="Ank_2"/>
    <property type="match status" value="2"/>
</dbReference>
<dbReference type="Pfam" id="PF14479">
    <property type="entry name" value="HeLo"/>
    <property type="match status" value="1"/>
</dbReference>
<evidence type="ECO:0000313" key="6">
    <source>
        <dbReference type="EMBL" id="OBR02199.1"/>
    </source>
</evidence>
<dbReference type="Gene3D" id="1.25.40.20">
    <property type="entry name" value="Ankyrin repeat-containing domain"/>
    <property type="match status" value="1"/>
</dbReference>
<dbReference type="InterPro" id="IPR036770">
    <property type="entry name" value="Ankyrin_rpt-contain_sf"/>
</dbReference>
<evidence type="ECO:0000256" key="1">
    <source>
        <dbReference type="ARBA" id="ARBA00022737"/>
    </source>
</evidence>
<protein>
    <submittedName>
        <fullName evidence="6">Ankyrin repeat domain-containing protein 52</fullName>
    </submittedName>
</protein>
<dbReference type="SUPFAM" id="SSF52540">
    <property type="entry name" value="P-loop containing nucleoside triphosphate hydrolases"/>
    <property type="match status" value="1"/>
</dbReference>
<evidence type="ECO:0000313" key="7">
    <source>
        <dbReference type="Proteomes" id="UP000092177"/>
    </source>
</evidence>
<dbReference type="InterPro" id="IPR029498">
    <property type="entry name" value="HeLo_dom"/>
</dbReference>
<dbReference type="PROSITE" id="PS50297">
    <property type="entry name" value="ANK_REP_REGION"/>
    <property type="match status" value="2"/>
</dbReference>
<feature type="repeat" description="ANK" evidence="2">
    <location>
        <begin position="794"/>
        <end position="826"/>
    </location>
</feature>
<feature type="repeat" description="ANK" evidence="2">
    <location>
        <begin position="827"/>
        <end position="850"/>
    </location>
</feature>
<dbReference type="GeneID" id="28873581"/>
<dbReference type="OrthoDB" id="539213at2759"/>
<dbReference type="AlphaFoldDB" id="A0A1B7XR13"/>
<dbReference type="InterPro" id="IPR056884">
    <property type="entry name" value="NPHP3-like_N"/>
</dbReference>
<dbReference type="PROSITE" id="PS50088">
    <property type="entry name" value="ANK_REPEAT"/>
    <property type="match status" value="2"/>
</dbReference>
<proteinExistence type="predicted"/>
<evidence type="ECO:0000259" key="4">
    <source>
        <dbReference type="Pfam" id="PF14479"/>
    </source>
</evidence>
<dbReference type="InterPro" id="IPR038305">
    <property type="entry name" value="HeLo_sf"/>
</dbReference>
<name>A0A1B7XR13_COLHI</name>
<organism evidence="6 7">
    <name type="scientific">Colletotrichum higginsianum (strain IMI 349063)</name>
    <name type="common">Crucifer anthracnose fungus</name>
    <dbReference type="NCBI Taxonomy" id="759273"/>
    <lineage>
        <taxon>Eukaryota</taxon>
        <taxon>Fungi</taxon>
        <taxon>Dikarya</taxon>
        <taxon>Ascomycota</taxon>
        <taxon>Pezizomycotina</taxon>
        <taxon>Sordariomycetes</taxon>
        <taxon>Hypocreomycetidae</taxon>
        <taxon>Glomerellales</taxon>
        <taxon>Glomerellaceae</taxon>
        <taxon>Colletotrichum</taxon>
        <taxon>Colletotrichum destructivum species complex</taxon>
    </lineage>
</organism>
<evidence type="ECO:0000256" key="2">
    <source>
        <dbReference type="PROSITE-ProRule" id="PRU00023"/>
    </source>
</evidence>